<dbReference type="PANTHER" id="PTHR43046">
    <property type="entry name" value="GDP-MANNOSE MANNOSYL HYDROLASE"/>
    <property type="match status" value="1"/>
</dbReference>
<evidence type="ECO:0000256" key="4">
    <source>
        <dbReference type="ARBA" id="ARBA00022842"/>
    </source>
</evidence>
<name>A0A5N5W2P3_STRMB</name>
<dbReference type="PANTHER" id="PTHR43046:SF12">
    <property type="entry name" value="GDP-MANNOSE MANNOSYL HYDROLASE"/>
    <property type="match status" value="1"/>
</dbReference>
<evidence type="ECO:0000256" key="1">
    <source>
        <dbReference type="ARBA" id="ARBA00001946"/>
    </source>
</evidence>
<dbReference type="Proteomes" id="UP000327000">
    <property type="component" value="Unassembled WGS sequence"/>
</dbReference>
<dbReference type="InterPro" id="IPR020084">
    <property type="entry name" value="NUDIX_hydrolase_CS"/>
</dbReference>
<reference evidence="7 8" key="1">
    <citation type="journal article" date="2019" name="Microb. Cell Fact.">
        <title>Exploring novel herbicidin analogues by transcriptional regulator overexpression and MS/MS molecular networking.</title>
        <authorList>
            <person name="Shi Y."/>
            <person name="Gu R."/>
            <person name="Li Y."/>
            <person name="Wang X."/>
            <person name="Ren W."/>
            <person name="Li X."/>
            <person name="Wang L."/>
            <person name="Xie Y."/>
            <person name="Hong B."/>
        </authorList>
    </citation>
    <scope>NUCLEOTIDE SEQUENCE [LARGE SCALE GENOMIC DNA]</scope>
    <source>
        <strain evidence="7 8">US-43</strain>
    </source>
</reference>
<comment type="cofactor">
    <cofactor evidence="1">
        <name>Mg(2+)</name>
        <dbReference type="ChEBI" id="CHEBI:18420"/>
    </cofactor>
</comment>
<proteinExistence type="inferred from homology"/>
<dbReference type="PROSITE" id="PS00893">
    <property type="entry name" value="NUDIX_BOX"/>
    <property type="match status" value="1"/>
</dbReference>
<keyword evidence="4" id="KW-0460">Magnesium</keyword>
<dbReference type="InterPro" id="IPR000086">
    <property type="entry name" value="NUDIX_hydrolase_dom"/>
</dbReference>
<feature type="domain" description="Nudix hydrolase" evidence="6">
    <location>
        <begin position="6"/>
        <end position="140"/>
    </location>
</feature>
<protein>
    <submittedName>
        <fullName evidence="7">NUDIX hydrolase</fullName>
    </submittedName>
</protein>
<accession>A0A5N5W2P3</accession>
<evidence type="ECO:0000313" key="7">
    <source>
        <dbReference type="EMBL" id="KAB7835545.1"/>
    </source>
</evidence>
<dbReference type="InterPro" id="IPR020476">
    <property type="entry name" value="Nudix_hydrolase"/>
</dbReference>
<dbReference type="PROSITE" id="PS51462">
    <property type="entry name" value="NUDIX"/>
    <property type="match status" value="1"/>
</dbReference>
<keyword evidence="3 5" id="KW-0378">Hydrolase</keyword>
<dbReference type="EMBL" id="VOKX01000107">
    <property type="protein sequence ID" value="KAB7835545.1"/>
    <property type="molecule type" value="Genomic_DNA"/>
</dbReference>
<dbReference type="SUPFAM" id="SSF55811">
    <property type="entry name" value="Nudix"/>
    <property type="match status" value="1"/>
</dbReference>
<evidence type="ECO:0000259" key="6">
    <source>
        <dbReference type="PROSITE" id="PS51462"/>
    </source>
</evidence>
<organism evidence="7 8">
    <name type="scientific">Streptomyces mobaraensis</name>
    <name type="common">Streptoverticillium mobaraense</name>
    <dbReference type="NCBI Taxonomy" id="35621"/>
    <lineage>
        <taxon>Bacteria</taxon>
        <taxon>Bacillati</taxon>
        <taxon>Actinomycetota</taxon>
        <taxon>Actinomycetes</taxon>
        <taxon>Kitasatosporales</taxon>
        <taxon>Streptomycetaceae</taxon>
        <taxon>Streptomyces</taxon>
    </lineage>
</organism>
<dbReference type="InterPro" id="IPR015797">
    <property type="entry name" value="NUDIX_hydrolase-like_dom_sf"/>
</dbReference>
<dbReference type="GO" id="GO:0016787">
    <property type="term" value="F:hydrolase activity"/>
    <property type="evidence" value="ECO:0007669"/>
    <property type="project" value="UniProtKB-KW"/>
</dbReference>
<dbReference type="RefSeq" id="WP_152265322.1">
    <property type="nucleotide sequence ID" value="NZ_VOKX01000107.1"/>
</dbReference>
<dbReference type="PRINTS" id="PR00502">
    <property type="entry name" value="NUDIXFAMILY"/>
</dbReference>
<dbReference type="OrthoDB" id="9804442at2"/>
<gene>
    <name evidence="7" type="ORF">FRZ00_27030</name>
</gene>
<comment type="caution">
    <text evidence="7">The sequence shown here is derived from an EMBL/GenBank/DDBJ whole genome shotgun (WGS) entry which is preliminary data.</text>
</comment>
<keyword evidence="8" id="KW-1185">Reference proteome</keyword>
<sequence length="155" mass="17161">MRRADHYLVGAGVYIQRADGRVLLVHHAKTGAWVIPGGKAEAGESPRQCARREAHEETGLSGRVGRLLAVQHLSPDRWWGTKYIPDAYELFVFALDVAPADYERVRVPEQELHGWGWFAPEAGLALMDATNRVLFAAAVQAAQSGTCCYVEDCER</sequence>
<evidence type="ECO:0000256" key="5">
    <source>
        <dbReference type="RuleBase" id="RU003476"/>
    </source>
</evidence>
<comment type="similarity">
    <text evidence="2 5">Belongs to the Nudix hydrolase family.</text>
</comment>
<evidence type="ECO:0000256" key="2">
    <source>
        <dbReference type="ARBA" id="ARBA00005582"/>
    </source>
</evidence>
<evidence type="ECO:0000313" key="8">
    <source>
        <dbReference type="Proteomes" id="UP000327000"/>
    </source>
</evidence>
<dbReference type="AlphaFoldDB" id="A0A5N5W2P3"/>
<evidence type="ECO:0000256" key="3">
    <source>
        <dbReference type="ARBA" id="ARBA00022801"/>
    </source>
</evidence>
<dbReference type="Gene3D" id="3.90.79.10">
    <property type="entry name" value="Nucleoside Triphosphate Pyrophosphohydrolase"/>
    <property type="match status" value="1"/>
</dbReference>
<dbReference type="Pfam" id="PF00293">
    <property type="entry name" value="NUDIX"/>
    <property type="match status" value="1"/>
</dbReference>